<dbReference type="SUPFAM" id="SSF49777">
    <property type="entry name" value="PEBP-like"/>
    <property type="match status" value="1"/>
</dbReference>
<dbReference type="CDD" id="cd00865">
    <property type="entry name" value="PEBP_bact_arch"/>
    <property type="match status" value="1"/>
</dbReference>
<gene>
    <name evidence="1" type="ORF">K340107D12_33020</name>
</gene>
<dbReference type="PANTHER" id="PTHR30289:SF1">
    <property type="entry name" value="PEBP (PHOSPHATIDYLETHANOLAMINE-BINDING PROTEIN) FAMILY PROTEIN"/>
    <property type="match status" value="1"/>
</dbReference>
<comment type="caution">
    <text evidence="1">The sequence shown here is derived from an EMBL/GenBank/DDBJ whole genome shotgun (WGS) entry which is preliminary data.</text>
</comment>
<protein>
    <submittedName>
        <fullName evidence="1">YbhB/YbcL family Raf kinase inhibitor-like protein</fullName>
    </submittedName>
</protein>
<dbReference type="InterPro" id="IPR008914">
    <property type="entry name" value="PEBP"/>
</dbReference>
<dbReference type="InterPro" id="IPR036610">
    <property type="entry name" value="PEBP-like_sf"/>
</dbReference>
<proteinExistence type="predicted"/>
<dbReference type="Pfam" id="PF01161">
    <property type="entry name" value="PBP"/>
    <property type="match status" value="1"/>
</dbReference>
<evidence type="ECO:0000313" key="2">
    <source>
        <dbReference type="Proteomes" id="UP001600941"/>
    </source>
</evidence>
<dbReference type="Proteomes" id="UP001600941">
    <property type="component" value="Unassembled WGS sequence"/>
</dbReference>
<keyword evidence="1" id="KW-0649">Protein kinase inhibitor</keyword>
<dbReference type="GO" id="GO:0004860">
    <property type="term" value="F:protein kinase inhibitor activity"/>
    <property type="evidence" value="ECO:0007669"/>
    <property type="project" value="UniProtKB-KW"/>
</dbReference>
<dbReference type="PANTHER" id="PTHR30289">
    <property type="entry name" value="UNCHARACTERIZED PROTEIN YBCL-RELATED"/>
    <property type="match status" value="1"/>
</dbReference>
<dbReference type="NCBIfam" id="TIGR00481">
    <property type="entry name" value="YbhB/YbcL family Raf kinase inhibitor-like protein"/>
    <property type="match status" value="1"/>
</dbReference>
<evidence type="ECO:0000313" key="1">
    <source>
        <dbReference type="EMBL" id="GAA6500486.1"/>
    </source>
</evidence>
<dbReference type="InterPro" id="IPR005247">
    <property type="entry name" value="YbhB_YbcL/LppC-like"/>
</dbReference>
<keyword evidence="2" id="KW-1185">Reference proteome</keyword>
<organism evidence="1 2">
    <name type="scientific">Blautia parvula</name>
    <dbReference type="NCBI Taxonomy" id="2877527"/>
    <lineage>
        <taxon>Bacteria</taxon>
        <taxon>Bacillati</taxon>
        <taxon>Bacillota</taxon>
        <taxon>Clostridia</taxon>
        <taxon>Lachnospirales</taxon>
        <taxon>Lachnospiraceae</taxon>
        <taxon>Blautia</taxon>
    </lineage>
</organism>
<sequence>MKKLIVSSPCFEDGGLIPVKYTGHGEDVSPELVLDDLSEMAESIAIIMDDMGHPIPAYNHWVIWNIPAIALIPENIPHGEQVDSLGAIQGCGYGKHRYRGPKPPFNWSHIYHFNVFSLDCRLDLPSTARKKDLLAAMQGHILQKSVLAGHYR</sequence>
<dbReference type="EMBL" id="BAABZQ010000001">
    <property type="protein sequence ID" value="GAA6500486.1"/>
    <property type="molecule type" value="Genomic_DNA"/>
</dbReference>
<reference evidence="1 2" key="1">
    <citation type="submission" date="2024-04" db="EMBL/GenBank/DDBJ databases">
        <title>Defined microbial consortia suppress multidrug-resistant proinflammatory Enterobacteriaceae via ecological control.</title>
        <authorList>
            <person name="Furuichi M."/>
            <person name="Kawaguchi T."/>
            <person name="Pust M."/>
            <person name="Yasuma K."/>
            <person name="Plichta D."/>
            <person name="Hasegawa N."/>
            <person name="Ohya T."/>
            <person name="Bhattarai S."/>
            <person name="Sasajima S."/>
            <person name="Aoto Y."/>
            <person name="Tuganbaev T."/>
            <person name="Yaginuma M."/>
            <person name="Ueda M."/>
            <person name="Okahashi N."/>
            <person name="Amafuji K."/>
            <person name="Kiridooshi Y."/>
            <person name="Sugita K."/>
            <person name="Strazar M."/>
            <person name="Skelly A."/>
            <person name="Suda W."/>
            <person name="Hattori M."/>
            <person name="Nakamoto N."/>
            <person name="Caballero S."/>
            <person name="Norman J."/>
            <person name="Olle B."/>
            <person name="Tanoue T."/>
            <person name="Arita M."/>
            <person name="Bucci V."/>
            <person name="Atarashi K."/>
            <person name="Xavier R."/>
            <person name="Honda K."/>
        </authorList>
    </citation>
    <scope>NUCLEOTIDE SEQUENCE [LARGE SCALE GENOMIC DNA]</scope>
    <source>
        <strain evidence="2">k34-0107-D12</strain>
    </source>
</reference>
<dbReference type="RefSeq" id="WP_227210926.1">
    <property type="nucleotide sequence ID" value="NZ_BAABZQ010000001.1"/>
</dbReference>
<name>A0ABQ0BVC1_9FIRM</name>
<dbReference type="Gene3D" id="3.90.280.10">
    <property type="entry name" value="PEBP-like"/>
    <property type="match status" value="1"/>
</dbReference>
<accession>A0ABQ0BVC1</accession>